<dbReference type="InterPro" id="IPR018062">
    <property type="entry name" value="HTH_AraC-typ_CS"/>
</dbReference>
<evidence type="ECO:0000256" key="2">
    <source>
        <dbReference type="ARBA" id="ARBA00023125"/>
    </source>
</evidence>
<sequence>MHEEYKEIIKKSIEYIENHLHEELTTERVASRSAVSMYHFHRIFQRYIGMSVTDYIRKRRLTHAAQALVSTERAVIDIAVQYGFSSQEAFTRAFKKMFQLPPKKYRKYFQSFYIEREGVSMQKGIPKGWILSGSHPAEYEMGLDYEVVHQGKVSAYIKAKENVTHGGFSTLMQMFRADKYVGKRLRLTAFIKSENVKDWAGLWMRVDGKHTEPIAMDNMQNRPIKNTNNWQSYSVVLDIKEEALGIAFGVLLSGEGCVWLDSIRFDEVDEKIPVTDLAESFYETLLGEPVNLKFEEMEKE</sequence>
<accession>A0A2C4E622</accession>
<dbReference type="GO" id="GO:0003700">
    <property type="term" value="F:DNA-binding transcription factor activity"/>
    <property type="evidence" value="ECO:0007669"/>
    <property type="project" value="InterPro"/>
</dbReference>
<dbReference type="GO" id="GO:0043565">
    <property type="term" value="F:sequence-specific DNA binding"/>
    <property type="evidence" value="ECO:0007669"/>
    <property type="project" value="InterPro"/>
</dbReference>
<dbReference type="InterPro" id="IPR020449">
    <property type="entry name" value="Tscrpt_reg_AraC-type_HTH"/>
</dbReference>
<comment type="caution">
    <text evidence="4">The sequence shown here is derived from an EMBL/GenBank/DDBJ whole genome shotgun (WGS) entry which is preliminary data.</text>
</comment>
<evidence type="ECO:0000313" key="4">
    <source>
        <dbReference type="EMBL" id="PGG88179.1"/>
    </source>
</evidence>
<dbReference type="SMART" id="SM00342">
    <property type="entry name" value="HTH_ARAC"/>
    <property type="match status" value="1"/>
</dbReference>
<dbReference type="SUPFAM" id="SSF46689">
    <property type="entry name" value="Homeodomain-like"/>
    <property type="match status" value="2"/>
</dbReference>
<protein>
    <submittedName>
        <fullName evidence="4">AraC family transcriptional regulator</fullName>
    </submittedName>
</protein>
<dbReference type="Pfam" id="PF12833">
    <property type="entry name" value="HTH_18"/>
    <property type="match status" value="1"/>
</dbReference>
<dbReference type="InterPro" id="IPR009057">
    <property type="entry name" value="Homeodomain-like_sf"/>
</dbReference>
<dbReference type="PANTHER" id="PTHR47504">
    <property type="entry name" value="RIGHT ORIGIN-BINDING PROTEIN"/>
    <property type="match status" value="1"/>
</dbReference>
<evidence type="ECO:0000313" key="5">
    <source>
        <dbReference type="Proteomes" id="UP000225320"/>
    </source>
</evidence>
<gene>
    <name evidence="4" type="ORF">CON73_21255</name>
</gene>
<proteinExistence type="predicted"/>
<dbReference type="Gene3D" id="1.10.10.60">
    <property type="entry name" value="Homeodomain-like"/>
    <property type="match status" value="2"/>
</dbReference>
<evidence type="ECO:0000256" key="3">
    <source>
        <dbReference type="ARBA" id="ARBA00023163"/>
    </source>
</evidence>
<dbReference type="PROSITE" id="PS01124">
    <property type="entry name" value="HTH_ARAC_FAMILY_2"/>
    <property type="match status" value="1"/>
</dbReference>
<name>A0A2C4E622_9BACI</name>
<dbReference type="EMBL" id="NVOI01000084">
    <property type="protein sequence ID" value="PGG88179.1"/>
    <property type="molecule type" value="Genomic_DNA"/>
</dbReference>
<dbReference type="PRINTS" id="PR00032">
    <property type="entry name" value="HTHARAC"/>
</dbReference>
<keyword evidence="1" id="KW-0805">Transcription regulation</keyword>
<dbReference type="Proteomes" id="UP000225320">
    <property type="component" value="Unassembled WGS sequence"/>
</dbReference>
<organism evidence="4 5">
    <name type="scientific">Bacillus toyonensis</name>
    <dbReference type="NCBI Taxonomy" id="155322"/>
    <lineage>
        <taxon>Bacteria</taxon>
        <taxon>Bacillati</taxon>
        <taxon>Bacillota</taxon>
        <taxon>Bacilli</taxon>
        <taxon>Bacillales</taxon>
        <taxon>Bacillaceae</taxon>
        <taxon>Bacillus</taxon>
        <taxon>Bacillus cereus group</taxon>
    </lineage>
</organism>
<dbReference type="InterPro" id="IPR018060">
    <property type="entry name" value="HTH_AraC"/>
</dbReference>
<dbReference type="Gene3D" id="2.60.120.260">
    <property type="entry name" value="Galactose-binding domain-like"/>
    <property type="match status" value="1"/>
</dbReference>
<keyword evidence="3" id="KW-0804">Transcription</keyword>
<dbReference type="PROSITE" id="PS00041">
    <property type="entry name" value="HTH_ARAC_FAMILY_1"/>
    <property type="match status" value="1"/>
</dbReference>
<evidence type="ECO:0000256" key="1">
    <source>
        <dbReference type="ARBA" id="ARBA00023015"/>
    </source>
</evidence>
<reference evidence="4 5" key="1">
    <citation type="submission" date="2017-09" db="EMBL/GenBank/DDBJ databases">
        <title>Large-scale bioinformatics analysis of Bacillus genomes uncovers conserved roles of natural products in bacterial physiology.</title>
        <authorList>
            <consortium name="Agbiome Team Llc"/>
            <person name="Bleich R.M."/>
            <person name="Grubbs K.J."/>
            <person name="Santa Maria K.C."/>
            <person name="Allen S.E."/>
            <person name="Farag S."/>
            <person name="Shank E.A."/>
            <person name="Bowers A."/>
        </authorList>
    </citation>
    <scope>NUCLEOTIDE SEQUENCE [LARGE SCALE GENOMIC DNA]</scope>
    <source>
        <strain evidence="4 5">AFS094862</strain>
    </source>
</reference>
<dbReference type="RefSeq" id="WP_098071260.1">
    <property type="nucleotide sequence ID" value="NZ_JBALMW010000017.1"/>
</dbReference>
<dbReference type="PANTHER" id="PTHR47504:SF6">
    <property type="entry name" value="ARAC-FAMILY TRANSCRIPTIONAL REGULATOR"/>
    <property type="match status" value="1"/>
</dbReference>
<keyword evidence="2" id="KW-0238">DNA-binding</keyword>
<dbReference type="AlphaFoldDB" id="A0A2C4E622"/>
<dbReference type="InterPro" id="IPR050959">
    <property type="entry name" value="MarA-like"/>
</dbReference>